<evidence type="ECO:0000313" key="2">
    <source>
        <dbReference type="Proteomes" id="UP000547058"/>
    </source>
</evidence>
<dbReference type="AlphaFoldDB" id="A0A7W3FK11"/>
<organism evidence="1 2">
    <name type="scientific">Stenotrophomonas tumulicola</name>
    <dbReference type="NCBI Taxonomy" id="1685415"/>
    <lineage>
        <taxon>Bacteria</taxon>
        <taxon>Pseudomonadati</taxon>
        <taxon>Pseudomonadota</taxon>
        <taxon>Gammaproteobacteria</taxon>
        <taxon>Lysobacterales</taxon>
        <taxon>Lysobacteraceae</taxon>
        <taxon>Stenotrophomonas</taxon>
    </lineage>
</organism>
<dbReference type="EMBL" id="JACGXS010000001">
    <property type="protein sequence ID" value="MBA8680996.1"/>
    <property type="molecule type" value="Genomic_DNA"/>
</dbReference>
<dbReference type="Proteomes" id="UP000547058">
    <property type="component" value="Unassembled WGS sequence"/>
</dbReference>
<keyword evidence="2" id="KW-1185">Reference proteome</keyword>
<comment type="caution">
    <text evidence="1">The sequence shown here is derived from an EMBL/GenBank/DDBJ whole genome shotgun (WGS) entry which is preliminary data.</text>
</comment>
<name>A0A7W3FK11_9GAMM</name>
<dbReference type="RefSeq" id="WP_102789240.1">
    <property type="nucleotide sequence ID" value="NZ_JACGXS010000001.1"/>
</dbReference>
<sequence>MTTFNYKGEPIIPTRGMEDALTKIISALEVDYRGIGFHSLTRFGKSTLAQFICANTEWTECKYVAKQANLRVLGPGESAFLDWFISQLGSQVISHQAADRKIERIVNTVDLMLRSAGGGSLFFIADDANLLEQAAFQHFITIDNALEKKGISLFVIFLFQDNHTSSRREEINRTTVTPQVRGRFLTRYHRLHGIRGALDVETFLERFEDEVEASAGAGVTLPRSLAPELYDGEFRLRHFSEQIWNAGCSCRAAAGHSSQDEWPLKAMRLIAYYLATRVICKIGFKEVTSSDIEMSVAFSDLAAFDGESGALTFTADGGING</sequence>
<proteinExistence type="predicted"/>
<reference evidence="1 2" key="1">
    <citation type="submission" date="2020-08" db="EMBL/GenBank/DDBJ databases">
        <title>Stenotrophomonas tumulicola JCM 30961.</title>
        <authorList>
            <person name="Deng Y."/>
        </authorList>
    </citation>
    <scope>NUCLEOTIDE SEQUENCE [LARGE SCALE GENOMIC DNA]</scope>
    <source>
        <strain evidence="1 2">JCM 30961</strain>
    </source>
</reference>
<evidence type="ECO:0000313" key="1">
    <source>
        <dbReference type="EMBL" id="MBA8680996.1"/>
    </source>
</evidence>
<gene>
    <name evidence="1" type="ORF">H4O11_04150</name>
</gene>
<protein>
    <recommendedName>
        <fullName evidence="3">AAA+ ATPase domain-containing protein</fullName>
    </recommendedName>
</protein>
<accession>A0A7W3FK11</accession>
<evidence type="ECO:0008006" key="3">
    <source>
        <dbReference type="Google" id="ProtNLM"/>
    </source>
</evidence>